<feature type="transmembrane region" description="Helical" evidence="1">
    <location>
        <begin position="50"/>
        <end position="73"/>
    </location>
</feature>
<accession>A0ABT1IZ34</accession>
<evidence type="ECO:0008006" key="4">
    <source>
        <dbReference type="Google" id="ProtNLM"/>
    </source>
</evidence>
<sequence>MPDTDLAYETRFGWNRRTTLTVAVSLLFVVVLLLMDPGENVRVAGIDLPALAIQISGLLLFGAGGVLMVVNALSGKVALRVDRSGILLGGSPARYAATTVTVPWQDVVGVELWIQHVGLQKLPYVGVHRRPGLPPLGGTRGGGVGTALTGKPVELINASRAVNGWQLDTAALLAAVRRHAPEADIVVDPDFPATR</sequence>
<keyword evidence="3" id="KW-1185">Reference proteome</keyword>
<protein>
    <recommendedName>
        <fullName evidence="4">PH (Pleckstrin Homology) domain-containing protein</fullName>
    </recommendedName>
</protein>
<feature type="transmembrane region" description="Helical" evidence="1">
    <location>
        <begin position="20"/>
        <end position="38"/>
    </location>
</feature>
<dbReference type="EMBL" id="JAMZDX010000003">
    <property type="protein sequence ID" value="MCP2310416.1"/>
    <property type="molecule type" value="Genomic_DNA"/>
</dbReference>
<keyword evidence="1" id="KW-0812">Transmembrane</keyword>
<dbReference type="Proteomes" id="UP001206483">
    <property type="component" value="Unassembled WGS sequence"/>
</dbReference>
<gene>
    <name evidence="2" type="ORF">FHR36_003549</name>
</gene>
<evidence type="ECO:0000313" key="3">
    <source>
        <dbReference type="Proteomes" id="UP001206483"/>
    </source>
</evidence>
<evidence type="ECO:0000256" key="1">
    <source>
        <dbReference type="SAM" id="Phobius"/>
    </source>
</evidence>
<comment type="caution">
    <text evidence="2">The sequence shown here is derived from an EMBL/GenBank/DDBJ whole genome shotgun (WGS) entry which is preliminary data.</text>
</comment>
<organism evidence="2 3">
    <name type="scientific">Kitasatospora paracochleata</name>
    <dbReference type="NCBI Taxonomy" id="58354"/>
    <lineage>
        <taxon>Bacteria</taxon>
        <taxon>Bacillati</taxon>
        <taxon>Actinomycetota</taxon>
        <taxon>Actinomycetes</taxon>
        <taxon>Kitasatosporales</taxon>
        <taxon>Streptomycetaceae</taxon>
        <taxon>Kitasatospora</taxon>
    </lineage>
</organism>
<dbReference type="RefSeq" id="WP_253798329.1">
    <property type="nucleotide sequence ID" value="NZ_BAAAUB010000014.1"/>
</dbReference>
<evidence type="ECO:0000313" key="2">
    <source>
        <dbReference type="EMBL" id="MCP2310416.1"/>
    </source>
</evidence>
<reference evidence="2 3" key="1">
    <citation type="submission" date="2022-06" db="EMBL/GenBank/DDBJ databases">
        <title>Sequencing the genomes of 1000 actinobacteria strains.</title>
        <authorList>
            <person name="Klenk H.-P."/>
        </authorList>
    </citation>
    <scope>NUCLEOTIDE SEQUENCE [LARGE SCALE GENOMIC DNA]</scope>
    <source>
        <strain evidence="2 3">DSM 41656</strain>
    </source>
</reference>
<name>A0ABT1IZ34_9ACTN</name>
<keyword evidence="1" id="KW-1133">Transmembrane helix</keyword>
<proteinExistence type="predicted"/>
<keyword evidence="1" id="KW-0472">Membrane</keyword>